<evidence type="ECO:0000313" key="1">
    <source>
        <dbReference type="EMBL" id="PZW24909.1"/>
    </source>
</evidence>
<comment type="caution">
    <text evidence="1">The sequence shown here is derived from an EMBL/GenBank/DDBJ whole genome shotgun (WGS) entry which is preliminary data.</text>
</comment>
<protein>
    <recommendedName>
        <fullName evidence="3">Helix-turn-helix protein</fullName>
    </recommendedName>
</protein>
<accession>A0A326U5F4</accession>
<sequence length="98" mass="11106">MTIYCTLRPLLARVNQVRTSRGLPPLSLRRLSAESGVPLSVIAALNTGRSRRIDYGTVDQLLHYFSRYFSVTVNDLLSWERNVPSEQEQSALQPHAHL</sequence>
<dbReference type="Gene3D" id="1.10.260.40">
    <property type="entry name" value="lambda repressor-like DNA-binding domains"/>
    <property type="match status" value="1"/>
</dbReference>
<keyword evidence="2" id="KW-1185">Reference proteome</keyword>
<dbReference type="AlphaFoldDB" id="A0A326U5F4"/>
<reference evidence="1 2" key="1">
    <citation type="submission" date="2018-06" db="EMBL/GenBank/DDBJ databases">
        <title>Genomic Encyclopedia of Archaeal and Bacterial Type Strains, Phase II (KMG-II): from individual species to whole genera.</title>
        <authorList>
            <person name="Goeker M."/>
        </authorList>
    </citation>
    <scope>NUCLEOTIDE SEQUENCE [LARGE SCALE GENOMIC DNA]</scope>
    <source>
        <strain evidence="1 2">ATCC BAA-1881</strain>
    </source>
</reference>
<evidence type="ECO:0008006" key="3">
    <source>
        <dbReference type="Google" id="ProtNLM"/>
    </source>
</evidence>
<dbReference type="InterPro" id="IPR010982">
    <property type="entry name" value="Lambda_DNA-bd_dom_sf"/>
</dbReference>
<dbReference type="GO" id="GO:0003677">
    <property type="term" value="F:DNA binding"/>
    <property type="evidence" value="ECO:0007669"/>
    <property type="project" value="InterPro"/>
</dbReference>
<evidence type="ECO:0000313" key="2">
    <source>
        <dbReference type="Proteomes" id="UP000248806"/>
    </source>
</evidence>
<organism evidence="1 2">
    <name type="scientific">Thermosporothrix hazakensis</name>
    <dbReference type="NCBI Taxonomy" id="644383"/>
    <lineage>
        <taxon>Bacteria</taxon>
        <taxon>Bacillati</taxon>
        <taxon>Chloroflexota</taxon>
        <taxon>Ktedonobacteria</taxon>
        <taxon>Ktedonobacterales</taxon>
        <taxon>Thermosporotrichaceae</taxon>
        <taxon>Thermosporothrix</taxon>
    </lineage>
</organism>
<dbReference type="SUPFAM" id="SSF47413">
    <property type="entry name" value="lambda repressor-like DNA-binding domains"/>
    <property type="match status" value="1"/>
</dbReference>
<gene>
    <name evidence="1" type="ORF">EI42_04517</name>
</gene>
<dbReference type="RefSeq" id="WP_111324836.1">
    <property type="nucleotide sequence ID" value="NZ_BIFX01000001.1"/>
</dbReference>
<dbReference type="Proteomes" id="UP000248806">
    <property type="component" value="Unassembled WGS sequence"/>
</dbReference>
<name>A0A326U5F4_THEHA</name>
<proteinExistence type="predicted"/>
<dbReference type="EMBL" id="QKUF01000020">
    <property type="protein sequence ID" value="PZW24909.1"/>
    <property type="molecule type" value="Genomic_DNA"/>
</dbReference>
<dbReference type="OrthoDB" id="165065at2"/>